<reference evidence="4 5" key="1">
    <citation type="journal article" date="2014" name="PLoS Genet.">
        <title>Phylogenetically driven sequencing of extremely halophilic archaea reveals strategies for static and dynamic osmo-response.</title>
        <authorList>
            <person name="Becker E.A."/>
            <person name="Seitzer P.M."/>
            <person name="Tritt A."/>
            <person name="Larsen D."/>
            <person name="Krusor M."/>
            <person name="Yao A.I."/>
            <person name="Wu D."/>
            <person name="Madern D."/>
            <person name="Eisen J.A."/>
            <person name="Darling A.E."/>
            <person name="Facciotti M.T."/>
        </authorList>
    </citation>
    <scope>NUCLEOTIDE SEQUENCE [LARGE SCALE GENOMIC DNA]</scope>
    <source>
        <strain evidence="4 5">JCM 10990</strain>
    </source>
</reference>
<proteinExistence type="predicted"/>
<name>M0B943_9EURY</name>
<evidence type="ECO:0000313" key="5">
    <source>
        <dbReference type="Proteomes" id="UP000011693"/>
    </source>
</evidence>
<sequence>MIYFTPQSKSVADLVERLAADENDSTKTELDNPIYIPSLQREFCWSHTQIEKLFDSLLRGLPLGSLLLWKVSGSTAADEASYKFIKHYAEESAYPTQKKYEKDDRYVRNKSKQLTNSDKIPDQYTFALDGQQRLTSFLIGLRGTHYRYKGQKYRTKLHSYTERKLYLNLLSYPSEYDTTESDLRYEFKFRTSGGQRTSAGNFWWPVTKLWELDNINTEINNLQAEVAESPQEEHAIESNLSRLYEAIYEDDHLVIEHVTEMESEIALHLFVRRNDGGESLSNSDIAFSQMSVYWTLEDDDPKEAIESYVDDLEADWGTYGFGFSKGFIIRSLLMLTGDTSPSFRREYLIPNNIEKLEDIWVDEAYKQAMSEAFRLVTDELGLGRKCLTSNNAMLPILYYCYLTLTDTDRSCVNPSKEILDRMEYWLSVTVCNNLFTLGSDTVLRRAQDYITEDSFPVLDIVGEFEGRGIQLKLTEDRLETLVEETDYHSGSVKHFLLTRATQDSRISGELVEVGDNATSQIQVDHIYPQNKLNPDEDSELEKRDLESTDQDNRHQLGNLQLIPENQSKGDTDPADWLQEVSTDRKGLETLAEIHCLPWLVSKRYTYDRFGEFWNEREDLLLDRLKSELTLYDDLATDTVPVMN</sequence>
<dbReference type="InterPro" id="IPR011089">
    <property type="entry name" value="GmrSD_C"/>
</dbReference>
<dbReference type="RefSeq" id="WP_006165189.1">
    <property type="nucleotide sequence ID" value="NZ_AOIN01000008.1"/>
</dbReference>
<feature type="compositionally biased region" description="Basic and acidic residues" evidence="1">
    <location>
        <begin position="540"/>
        <end position="554"/>
    </location>
</feature>
<dbReference type="PATRIC" id="fig|1227492.4.peg.5"/>
<dbReference type="Pfam" id="PF07510">
    <property type="entry name" value="GmrSD_C"/>
    <property type="match status" value="1"/>
</dbReference>
<dbReference type="AlphaFoldDB" id="M0B943"/>
<dbReference type="Pfam" id="PF03235">
    <property type="entry name" value="GmrSD_N"/>
    <property type="match status" value="1"/>
</dbReference>
<dbReference type="Proteomes" id="UP000011693">
    <property type="component" value="Unassembled WGS sequence"/>
</dbReference>
<feature type="domain" description="GmrSD restriction endonucleases C-terminal" evidence="3">
    <location>
        <begin position="480"/>
        <end position="571"/>
    </location>
</feature>
<dbReference type="OrthoDB" id="240912at2157"/>
<evidence type="ECO:0000256" key="1">
    <source>
        <dbReference type="SAM" id="MobiDB-lite"/>
    </source>
</evidence>
<dbReference type="EMBL" id="AOIN01000008">
    <property type="protein sequence ID" value="ELZ06169.1"/>
    <property type="molecule type" value="Genomic_DNA"/>
</dbReference>
<evidence type="ECO:0008006" key="6">
    <source>
        <dbReference type="Google" id="ProtNLM"/>
    </source>
</evidence>
<accession>M0B943</accession>
<evidence type="ECO:0000313" key="4">
    <source>
        <dbReference type="EMBL" id="ELZ06169.1"/>
    </source>
</evidence>
<dbReference type="PANTHER" id="PTHR37292:SF2">
    <property type="entry name" value="DUF262 DOMAIN-CONTAINING PROTEIN"/>
    <property type="match status" value="1"/>
</dbReference>
<dbReference type="InterPro" id="IPR004919">
    <property type="entry name" value="GmrSD_N"/>
</dbReference>
<organism evidence="4 5">
    <name type="scientific">Natrialba chahannaoensis JCM 10990</name>
    <dbReference type="NCBI Taxonomy" id="1227492"/>
    <lineage>
        <taxon>Archaea</taxon>
        <taxon>Methanobacteriati</taxon>
        <taxon>Methanobacteriota</taxon>
        <taxon>Stenosarchaea group</taxon>
        <taxon>Halobacteria</taxon>
        <taxon>Halobacteriales</taxon>
        <taxon>Natrialbaceae</taxon>
        <taxon>Natrialba</taxon>
    </lineage>
</organism>
<comment type="caution">
    <text evidence="4">The sequence shown here is derived from an EMBL/GenBank/DDBJ whole genome shotgun (WGS) entry which is preliminary data.</text>
</comment>
<protein>
    <recommendedName>
        <fullName evidence="6">DUF262 domain-containing protein</fullName>
    </recommendedName>
</protein>
<feature type="domain" description="GmrSD restriction endonucleases N-terminal" evidence="2">
    <location>
        <begin position="32"/>
        <end position="288"/>
    </location>
</feature>
<dbReference type="PANTHER" id="PTHR37292">
    <property type="entry name" value="VNG6097C"/>
    <property type="match status" value="1"/>
</dbReference>
<evidence type="ECO:0000259" key="3">
    <source>
        <dbReference type="Pfam" id="PF07510"/>
    </source>
</evidence>
<feature type="region of interest" description="Disordered" evidence="1">
    <location>
        <begin position="524"/>
        <end position="554"/>
    </location>
</feature>
<gene>
    <name evidence="4" type="ORF">C482_00065</name>
</gene>
<evidence type="ECO:0000259" key="2">
    <source>
        <dbReference type="Pfam" id="PF03235"/>
    </source>
</evidence>
<keyword evidence="5" id="KW-1185">Reference proteome</keyword>